<dbReference type="Gene3D" id="3.40.50.2000">
    <property type="entry name" value="Glycogen Phosphorylase B"/>
    <property type="match status" value="2"/>
</dbReference>
<evidence type="ECO:0000259" key="2">
    <source>
        <dbReference type="Pfam" id="PF04101"/>
    </source>
</evidence>
<name>A0A7C4D6Q4_STAMA</name>
<accession>A0A7C4D6Q4</accession>
<organism evidence="3">
    <name type="scientific">Staphylothermus marinus</name>
    <dbReference type="NCBI Taxonomy" id="2280"/>
    <lineage>
        <taxon>Archaea</taxon>
        <taxon>Thermoproteota</taxon>
        <taxon>Thermoprotei</taxon>
        <taxon>Desulfurococcales</taxon>
        <taxon>Desulfurococcaceae</taxon>
        <taxon>Staphylothermus</taxon>
    </lineage>
</organism>
<sequence>MTIYIVSSGGGHTGYAIAVAEALFELNEYMDIKFIVDPFDKWSIMRIRKRIVNPKYVYVSKPRNPLESFSKLLARIPVSLIESLINIEKPEAIIATGSNHSITPILAGLVKKAKLLISIEAVDRIHTYSIANKKLHDYVKIPIALHWIEQLKNYSRGFVTGPIYEKPLYKTEDHGFILVLTGSMGHLKLIKLLLETDLDDVVIQSGKVEPSFITSKKPHWRVFRFDPDIDYWISKASVVLGHQGLSIVEAALSYRKPVILVYNPDLPQTSGLIDSILLAEKLNGLFINPDEVKPSELVEAIEKVKKEKPFEYGNGSLKLAKIVIDSIS</sequence>
<dbReference type="SUPFAM" id="SSF53756">
    <property type="entry name" value="UDP-Glycosyltransferase/glycogen phosphorylase"/>
    <property type="match status" value="1"/>
</dbReference>
<dbReference type="GO" id="GO:0016758">
    <property type="term" value="F:hexosyltransferase activity"/>
    <property type="evidence" value="ECO:0007669"/>
    <property type="project" value="InterPro"/>
</dbReference>
<comment type="caution">
    <text evidence="3">The sequence shown here is derived from an EMBL/GenBank/DDBJ whole genome shotgun (WGS) entry which is preliminary data.</text>
</comment>
<protein>
    <submittedName>
        <fullName evidence="3">Polysaccharide biosynthesis protein</fullName>
    </submittedName>
</protein>
<proteinExistence type="inferred from homology"/>
<feature type="domain" description="Glycosyl transferase family 28 C-terminal" evidence="2">
    <location>
        <begin position="177"/>
        <end position="312"/>
    </location>
</feature>
<dbReference type="PANTHER" id="PTHR21015">
    <property type="entry name" value="UDP-N-ACETYLGLUCOSAMINE--N-ACETYLMURAMYL-(PENTAPEPTIDE) PYROPHOSPHORYL-UNDECAPRENOL N-ACETYLGLUCOSAMINE TRANSFERASE 1"/>
    <property type="match status" value="1"/>
</dbReference>
<dbReference type="Pfam" id="PF04101">
    <property type="entry name" value="Glyco_tran_28_C"/>
    <property type="match status" value="1"/>
</dbReference>
<evidence type="ECO:0000256" key="1">
    <source>
        <dbReference type="ARBA" id="ARBA00006962"/>
    </source>
</evidence>
<dbReference type="InterPro" id="IPR007235">
    <property type="entry name" value="Glyco_trans_28_C"/>
</dbReference>
<evidence type="ECO:0000313" key="3">
    <source>
        <dbReference type="EMBL" id="HGM58380.1"/>
    </source>
</evidence>
<dbReference type="EMBL" id="DTBJ01000016">
    <property type="protein sequence ID" value="HGM58380.1"/>
    <property type="molecule type" value="Genomic_DNA"/>
</dbReference>
<dbReference type="AlphaFoldDB" id="A0A7C4D6Q4"/>
<gene>
    <name evidence="3" type="ORF">ENU14_02180</name>
</gene>
<reference evidence="3" key="1">
    <citation type="journal article" date="2020" name="mSystems">
        <title>Genome- and Community-Level Interaction Insights into Carbon Utilization and Element Cycling Functions of Hydrothermarchaeota in Hydrothermal Sediment.</title>
        <authorList>
            <person name="Zhou Z."/>
            <person name="Liu Y."/>
            <person name="Xu W."/>
            <person name="Pan J."/>
            <person name="Luo Z.H."/>
            <person name="Li M."/>
        </authorList>
    </citation>
    <scope>NUCLEOTIDE SEQUENCE [LARGE SCALE GENOMIC DNA]</scope>
    <source>
        <strain evidence="3">SpSt-642</strain>
    </source>
</reference>
<dbReference type="PANTHER" id="PTHR21015:SF22">
    <property type="entry name" value="GLYCOSYLTRANSFERASE"/>
    <property type="match status" value="1"/>
</dbReference>
<comment type="similarity">
    <text evidence="1">Belongs to the glycosyltransferase 28 family.</text>
</comment>